<evidence type="ECO:0000256" key="5">
    <source>
        <dbReference type="SAM" id="MobiDB-lite"/>
    </source>
</evidence>
<dbReference type="STRING" id="27342.A0A0H2RJ16"/>
<evidence type="ECO:0000256" key="1">
    <source>
        <dbReference type="ARBA" id="ARBA00004123"/>
    </source>
</evidence>
<dbReference type="PANTHER" id="PTHR21277">
    <property type="entry name" value="TRANSCRIPTIONAL ADAPTER 1"/>
    <property type="match status" value="1"/>
</dbReference>
<protein>
    <recommendedName>
        <fullName evidence="8">Transcriptional regulator of RNA polII, SAGA, subunit-domain-containing protein</fullName>
    </recommendedName>
</protein>
<organism evidence="6 7">
    <name type="scientific">Schizopora paradoxa</name>
    <dbReference type="NCBI Taxonomy" id="27342"/>
    <lineage>
        <taxon>Eukaryota</taxon>
        <taxon>Fungi</taxon>
        <taxon>Dikarya</taxon>
        <taxon>Basidiomycota</taxon>
        <taxon>Agaricomycotina</taxon>
        <taxon>Agaricomycetes</taxon>
        <taxon>Hymenochaetales</taxon>
        <taxon>Schizoporaceae</taxon>
        <taxon>Schizopora</taxon>
    </lineage>
</organism>
<keyword evidence="2" id="KW-0805">Transcription regulation</keyword>
<feature type="region of interest" description="Disordered" evidence="5">
    <location>
        <begin position="68"/>
        <end position="112"/>
    </location>
</feature>
<sequence length="332" mass="36606">MSTPSSTLRDEINAALGPKASVYWQTLNQYTSGKISRVEFEELVREAVDTPHLVQLHNSFIISIIGSSLHHAPPTPPPEAPGTSKPPRKRRQTIQGKALVNGDDSTEHEDGSLRSVRLKRWTVGVGKKERERIRNMEKSIPDKDRKPLSLRDEINQERGLALPLEAGAPPGSFPPVQLASTTRAPTAQHISERIHLISAQHHLPAPPSKAVTSLLMLAYEAKLKQLISQALALTSTSQTITSIQLSSPSSQNSSRILSTASFETLFTVRPAVLPNQSASVTKLISEGSGENRSYFDHETHFKERHTNDPRWQVLALLAERSTVRQELLASKS</sequence>
<dbReference type="OrthoDB" id="10264870at2759"/>
<keyword evidence="4" id="KW-0539">Nucleus</keyword>
<dbReference type="GO" id="GO:0000124">
    <property type="term" value="C:SAGA complex"/>
    <property type="evidence" value="ECO:0007669"/>
    <property type="project" value="TreeGrafter"/>
</dbReference>
<gene>
    <name evidence="6" type="ORF">SCHPADRAFT_921686</name>
</gene>
<evidence type="ECO:0000256" key="3">
    <source>
        <dbReference type="ARBA" id="ARBA00023163"/>
    </source>
</evidence>
<evidence type="ECO:0000256" key="2">
    <source>
        <dbReference type="ARBA" id="ARBA00023015"/>
    </source>
</evidence>
<dbReference type="PANTHER" id="PTHR21277:SF5">
    <property type="entry name" value="TRANSCRIPTIONAL ADAPTER 1"/>
    <property type="match status" value="1"/>
</dbReference>
<comment type="subcellular location">
    <subcellularLocation>
        <location evidence="1">Nucleus</location>
    </subcellularLocation>
</comment>
<evidence type="ECO:0008006" key="8">
    <source>
        <dbReference type="Google" id="ProtNLM"/>
    </source>
</evidence>
<evidence type="ECO:0000256" key="4">
    <source>
        <dbReference type="ARBA" id="ARBA00023242"/>
    </source>
</evidence>
<dbReference type="AlphaFoldDB" id="A0A0H2RJ16"/>
<dbReference type="GO" id="GO:0006357">
    <property type="term" value="P:regulation of transcription by RNA polymerase II"/>
    <property type="evidence" value="ECO:0007669"/>
    <property type="project" value="TreeGrafter"/>
</dbReference>
<accession>A0A0H2RJ16</accession>
<dbReference type="Pfam" id="PF12767">
    <property type="entry name" value="SAGA-Tad1"/>
    <property type="match status" value="1"/>
</dbReference>
<dbReference type="GO" id="GO:0003713">
    <property type="term" value="F:transcription coactivator activity"/>
    <property type="evidence" value="ECO:0007669"/>
    <property type="project" value="TreeGrafter"/>
</dbReference>
<dbReference type="FunCoup" id="A0A0H2RJ16">
    <property type="interactions" value="26"/>
</dbReference>
<dbReference type="GO" id="GO:0005634">
    <property type="term" value="C:nucleus"/>
    <property type="evidence" value="ECO:0007669"/>
    <property type="project" value="UniProtKB-SubCell"/>
</dbReference>
<dbReference type="EMBL" id="KQ085996">
    <property type="protein sequence ID" value="KLO11612.1"/>
    <property type="molecule type" value="Genomic_DNA"/>
</dbReference>
<evidence type="ECO:0000313" key="6">
    <source>
        <dbReference type="EMBL" id="KLO11612.1"/>
    </source>
</evidence>
<proteinExistence type="predicted"/>
<keyword evidence="7" id="KW-1185">Reference proteome</keyword>
<dbReference type="InParanoid" id="A0A0H2RJ16"/>
<keyword evidence="3" id="KW-0804">Transcription</keyword>
<dbReference type="Proteomes" id="UP000053477">
    <property type="component" value="Unassembled WGS sequence"/>
</dbReference>
<name>A0A0H2RJ16_9AGAM</name>
<evidence type="ECO:0000313" key="7">
    <source>
        <dbReference type="Proteomes" id="UP000053477"/>
    </source>
</evidence>
<reference evidence="6 7" key="1">
    <citation type="submission" date="2015-04" db="EMBL/GenBank/DDBJ databases">
        <title>Complete genome sequence of Schizopora paradoxa KUC8140, a cosmopolitan wood degrader in East Asia.</title>
        <authorList>
            <consortium name="DOE Joint Genome Institute"/>
            <person name="Min B."/>
            <person name="Park H."/>
            <person name="Jang Y."/>
            <person name="Kim J.-J."/>
            <person name="Kim K.H."/>
            <person name="Pangilinan J."/>
            <person name="Lipzen A."/>
            <person name="Riley R."/>
            <person name="Grigoriev I.V."/>
            <person name="Spatafora J.W."/>
            <person name="Choi I.-G."/>
        </authorList>
    </citation>
    <scope>NUCLEOTIDE SEQUENCE [LARGE SCALE GENOMIC DNA]</scope>
    <source>
        <strain evidence="6 7">KUC8140</strain>
    </source>
</reference>
<dbReference type="InterPro" id="IPR024738">
    <property type="entry name" value="Hfi1/Tada1"/>
</dbReference>